<dbReference type="EMBL" id="SRJC01000001">
    <property type="protein sequence ID" value="TGB03946.1"/>
    <property type="molecule type" value="Genomic_DNA"/>
</dbReference>
<dbReference type="Proteomes" id="UP000297982">
    <property type="component" value="Unassembled WGS sequence"/>
</dbReference>
<sequence>MNKGGSSMLLNVVAMTILGIGMLGLMLLVAYKVWIKKQPIDTSNSYTPFDYITGHSDREFHDDTEWIQVEGEGGDRPTS</sequence>
<dbReference type="Pfam" id="PF13131">
    <property type="entry name" value="DUF3951"/>
    <property type="match status" value="1"/>
</dbReference>
<evidence type="ECO:0000313" key="2">
    <source>
        <dbReference type="EMBL" id="TGB03946.1"/>
    </source>
</evidence>
<keyword evidence="1" id="KW-0472">Membrane</keyword>
<accession>A0A4Z0H3V0</accession>
<keyword evidence="1" id="KW-1133">Transmembrane helix</keyword>
<protein>
    <submittedName>
        <fullName evidence="2">DUF3951 domain-containing protein</fullName>
    </submittedName>
</protein>
<dbReference type="InterPro" id="IPR025028">
    <property type="entry name" value="DUF3951"/>
</dbReference>
<evidence type="ECO:0000313" key="3">
    <source>
        <dbReference type="Proteomes" id="UP000297982"/>
    </source>
</evidence>
<feature type="transmembrane region" description="Helical" evidence="1">
    <location>
        <begin position="12"/>
        <end position="31"/>
    </location>
</feature>
<keyword evidence="3" id="KW-1185">Reference proteome</keyword>
<name>A0A4Z0H3V0_9BACI</name>
<dbReference type="AlphaFoldDB" id="A0A4Z0H3V0"/>
<proteinExistence type="predicted"/>
<reference evidence="2 3" key="1">
    <citation type="journal article" date="2003" name="Int. J. Syst. Evol. Microbiol.">
        <title>Halobacillus salinus sp. nov., isolated from a salt lake on the coast of the East Sea in Korea.</title>
        <authorList>
            <person name="Yoon J.H."/>
            <person name="Kang K.H."/>
            <person name="Park Y.H."/>
        </authorList>
    </citation>
    <scope>NUCLEOTIDE SEQUENCE [LARGE SCALE GENOMIC DNA]</scope>
    <source>
        <strain evidence="2 3">HSL-3</strain>
    </source>
</reference>
<evidence type="ECO:0000256" key="1">
    <source>
        <dbReference type="SAM" id="Phobius"/>
    </source>
</evidence>
<comment type="caution">
    <text evidence="2">The sequence shown here is derived from an EMBL/GenBank/DDBJ whole genome shotgun (WGS) entry which is preliminary data.</text>
</comment>
<organism evidence="2 3">
    <name type="scientific">Halobacillus salinus</name>
    <dbReference type="NCBI Taxonomy" id="192814"/>
    <lineage>
        <taxon>Bacteria</taxon>
        <taxon>Bacillati</taxon>
        <taxon>Bacillota</taxon>
        <taxon>Bacilli</taxon>
        <taxon>Bacillales</taxon>
        <taxon>Bacillaceae</taxon>
        <taxon>Halobacillus</taxon>
    </lineage>
</organism>
<gene>
    <name evidence="2" type="ORF">E4663_02770</name>
</gene>
<keyword evidence="1" id="KW-0812">Transmembrane</keyword>